<name>A0A6G1H4B0_9PEZI</name>
<feature type="compositionally biased region" description="Basic and acidic residues" evidence="1">
    <location>
        <begin position="360"/>
        <end position="372"/>
    </location>
</feature>
<keyword evidence="3" id="KW-1185">Reference proteome</keyword>
<sequence>MNGSRYTTASSLTYYPAHTLSKPPKNAKKPAEYDAVEGDLEGNIDDGTSRLGAESSADKRNQTLLATAEDGTGPTQPQLATTHNMVQTRRKNPAKGEASSAASSSASVASSSTAHDAKRRKVSEGGSAVAIPSPPVKHAMKPPAKPPAKNKEPGARTAEEEELFNSSMASLVAAWVVNRAIGGDVGVESRDIHDLDDPDFMNRHINRGIVLVRDMSKWIAEQVKEIEKKVWDRGSEEHIAALDAIYEKYPIDLNVSGRDNEKDDLKRKKLHLHDRCLEWDNLKHRYKHLKEVSVKLDTITTTTQTSAENPQSATTDGAGVIQGDVSIPGSAPSAPSNIENIENIEDTENTENIEPAQESSKGEVQEGIPTKDTKKKSAQPNQMTALAAHPI</sequence>
<protein>
    <submittedName>
        <fullName evidence="2">Uncharacterized protein</fullName>
    </submittedName>
</protein>
<dbReference type="Proteomes" id="UP000800041">
    <property type="component" value="Unassembled WGS sequence"/>
</dbReference>
<feature type="region of interest" description="Disordered" evidence="1">
    <location>
        <begin position="16"/>
        <end position="162"/>
    </location>
</feature>
<accession>A0A6G1H4B0</accession>
<organism evidence="2 3">
    <name type="scientific">Aulographum hederae CBS 113979</name>
    <dbReference type="NCBI Taxonomy" id="1176131"/>
    <lineage>
        <taxon>Eukaryota</taxon>
        <taxon>Fungi</taxon>
        <taxon>Dikarya</taxon>
        <taxon>Ascomycota</taxon>
        <taxon>Pezizomycotina</taxon>
        <taxon>Dothideomycetes</taxon>
        <taxon>Pleosporomycetidae</taxon>
        <taxon>Aulographales</taxon>
        <taxon>Aulographaceae</taxon>
    </lineage>
</organism>
<evidence type="ECO:0000256" key="1">
    <source>
        <dbReference type="SAM" id="MobiDB-lite"/>
    </source>
</evidence>
<feature type="region of interest" description="Disordered" evidence="1">
    <location>
        <begin position="345"/>
        <end position="391"/>
    </location>
</feature>
<feature type="compositionally biased region" description="Basic and acidic residues" evidence="1">
    <location>
        <begin position="149"/>
        <end position="158"/>
    </location>
</feature>
<evidence type="ECO:0000313" key="3">
    <source>
        <dbReference type="Proteomes" id="UP000800041"/>
    </source>
</evidence>
<reference evidence="2" key="1">
    <citation type="journal article" date="2020" name="Stud. Mycol.">
        <title>101 Dothideomycetes genomes: a test case for predicting lifestyles and emergence of pathogens.</title>
        <authorList>
            <person name="Haridas S."/>
            <person name="Albert R."/>
            <person name="Binder M."/>
            <person name="Bloem J."/>
            <person name="Labutti K."/>
            <person name="Salamov A."/>
            <person name="Andreopoulos B."/>
            <person name="Baker S."/>
            <person name="Barry K."/>
            <person name="Bills G."/>
            <person name="Bluhm B."/>
            <person name="Cannon C."/>
            <person name="Castanera R."/>
            <person name="Culley D."/>
            <person name="Daum C."/>
            <person name="Ezra D."/>
            <person name="Gonzalez J."/>
            <person name="Henrissat B."/>
            <person name="Kuo A."/>
            <person name="Liang C."/>
            <person name="Lipzen A."/>
            <person name="Lutzoni F."/>
            <person name="Magnuson J."/>
            <person name="Mondo S."/>
            <person name="Nolan M."/>
            <person name="Ohm R."/>
            <person name="Pangilinan J."/>
            <person name="Park H.-J."/>
            <person name="Ramirez L."/>
            <person name="Alfaro M."/>
            <person name="Sun H."/>
            <person name="Tritt A."/>
            <person name="Yoshinaga Y."/>
            <person name="Zwiers L.-H."/>
            <person name="Turgeon B."/>
            <person name="Goodwin S."/>
            <person name="Spatafora J."/>
            <person name="Crous P."/>
            <person name="Grigoriev I."/>
        </authorList>
    </citation>
    <scope>NUCLEOTIDE SEQUENCE</scope>
    <source>
        <strain evidence="2">CBS 113979</strain>
    </source>
</reference>
<dbReference type="EMBL" id="ML977150">
    <property type="protein sequence ID" value="KAF1988051.1"/>
    <property type="molecule type" value="Genomic_DNA"/>
</dbReference>
<gene>
    <name evidence="2" type="ORF">K402DRAFT_462416</name>
</gene>
<proteinExistence type="predicted"/>
<evidence type="ECO:0000313" key="2">
    <source>
        <dbReference type="EMBL" id="KAF1988051.1"/>
    </source>
</evidence>
<feature type="compositionally biased region" description="Polar residues" evidence="1">
    <location>
        <begin position="73"/>
        <end position="87"/>
    </location>
</feature>
<dbReference type="AlphaFoldDB" id="A0A6G1H4B0"/>
<feature type="compositionally biased region" description="Acidic residues" evidence="1">
    <location>
        <begin position="34"/>
        <end position="44"/>
    </location>
</feature>
<feature type="compositionally biased region" description="Low complexity" evidence="1">
    <location>
        <begin position="98"/>
        <end position="114"/>
    </location>
</feature>